<dbReference type="Pfam" id="PF08531">
    <property type="entry name" value="Bac_rhamnosid_N"/>
    <property type="match status" value="1"/>
</dbReference>
<dbReference type="AlphaFoldDB" id="A0A290Z3U7"/>
<evidence type="ECO:0000259" key="5">
    <source>
        <dbReference type="Pfam" id="PF08531"/>
    </source>
</evidence>
<evidence type="ECO:0000259" key="4">
    <source>
        <dbReference type="Pfam" id="PF05592"/>
    </source>
</evidence>
<dbReference type="InterPro" id="IPR035396">
    <property type="entry name" value="Bac_rhamnosid6H"/>
</dbReference>
<keyword evidence="3" id="KW-0378">Hydrolase</keyword>
<keyword evidence="9" id="KW-1185">Reference proteome</keyword>
<evidence type="ECO:0000259" key="6">
    <source>
        <dbReference type="Pfam" id="PF17389"/>
    </source>
</evidence>
<gene>
    <name evidence="8" type="ORF">CNX65_10470</name>
</gene>
<dbReference type="Gene3D" id="2.60.40.10">
    <property type="entry name" value="Immunoglobulins"/>
    <property type="match status" value="1"/>
</dbReference>
<dbReference type="InterPro" id="IPR008902">
    <property type="entry name" value="Rhamnosid_concanavalin"/>
</dbReference>
<evidence type="ECO:0000256" key="1">
    <source>
        <dbReference type="ARBA" id="ARBA00001445"/>
    </source>
</evidence>
<feature type="domain" description="Alpha-L-rhamnosidase C-terminal" evidence="7">
    <location>
        <begin position="767"/>
        <end position="838"/>
    </location>
</feature>
<dbReference type="GO" id="GO:0005975">
    <property type="term" value="P:carbohydrate metabolic process"/>
    <property type="evidence" value="ECO:0007669"/>
    <property type="project" value="InterPro"/>
</dbReference>
<dbReference type="Gene3D" id="2.60.120.260">
    <property type="entry name" value="Galactose-binding domain-like"/>
    <property type="match status" value="2"/>
</dbReference>
<dbReference type="SUPFAM" id="SSF48208">
    <property type="entry name" value="Six-hairpin glycosidases"/>
    <property type="match status" value="1"/>
</dbReference>
<reference evidence="8" key="1">
    <citation type="submission" date="2017-09" db="EMBL/GenBank/DDBJ databases">
        <title>Complete Genome Sequence of ansamitocin-producing Bacterium Actinosynnema pretiosum X47.</title>
        <authorList>
            <person name="Cao G."/>
            <person name="Zong G."/>
            <person name="Zhong C."/>
            <person name="Fu J."/>
        </authorList>
    </citation>
    <scope>NUCLEOTIDE SEQUENCE [LARGE SCALE GENOMIC DNA]</scope>
    <source>
        <strain evidence="8">X47</strain>
    </source>
</reference>
<evidence type="ECO:0000259" key="7">
    <source>
        <dbReference type="Pfam" id="PF17390"/>
    </source>
</evidence>
<dbReference type="Pfam" id="PF25788">
    <property type="entry name" value="Ig_Rha78A_N"/>
    <property type="match status" value="1"/>
</dbReference>
<evidence type="ECO:0000313" key="8">
    <source>
        <dbReference type="EMBL" id="ATE53662.1"/>
    </source>
</evidence>
<organism evidence="8 9">
    <name type="scientific">Actinosynnema pretiosum</name>
    <dbReference type="NCBI Taxonomy" id="42197"/>
    <lineage>
        <taxon>Bacteria</taxon>
        <taxon>Bacillati</taxon>
        <taxon>Actinomycetota</taxon>
        <taxon>Actinomycetes</taxon>
        <taxon>Pseudonocardiales</taxon>
        <taxon>Pseudonocardiaceae</taxon>
        <taxon>Actinosynnema</taxon>
    </lineage>
</organism>
<evidence type="ECO:0000256" key="3">
    <source>
        <dbReference type="ARBA" id="ARBA00022801"/>
    </source>
</evidence>
<dbReference type="InterPro" id="IPR013783">
    <property type="entry name" value="Ig-like_fold"/>
</dbReference>
<feature type="domain" description="Bacterial alpha-L-rhamnosidase N-terminal" evidence="5">
    <location>
        <begin position="145"/>
        <end position="313"/>
    </location>
</feature>
<dbReference type="Pfam" id="PF17389">
    <property type="entry name" value="Bac_rhamnosid6H"/>
    <property type="match status" value="1"/>
</dbReference>
<dbReference type="Gene3D" id="1.50.10.10">
    <property type="match status" value="1"/>
</dbReference>
<dbReference type="Pfam" id="PF05592">
    <property type="entry name" value="Bac_rhamnosid"/>
    <property type="match status" value="1"/>
</dbReference>
<dbReference type="InterPro" id="IPR016007">
    <property type="entry name" value="Alpha_rhamnosid"/>
</dbReference>
<dbReference type="PIRSF" id="PIRSF010631">
    <property type="entry name" value="A-rhamnsds"/>
    <property type="match status" value="1"/>
</dbReference>
<dbReference type="InterPro" id="IPR035398">
    <property type="entry name" value="Bac_rhamnosid_C"/>
</dbReference>
<dbReference type="RefSeq" id="WP_096492600.1">
    <property type="nucleotide sequence ID" value="NZ_CP023445.1"/>
</dbReference>
<accession>A0A290Z3U7</accession>
<proteinExistence type="predicted"/>
<dbReference type="PANTHER" id="PTHR33307">
    <property type="entry name" value="ALPHA-RHAMNOSIDASE (EUROFUNG)"/>
    <property type="match status" value="1"/>
</dbReference>
<dbReference type="Gene3D" id="2.60.420.10">
    <property type="entry name" value="Maltose phosphorylase, domain 3"/>
    <property type="match status" value="1"/>
</dbReference>
<feature type="domain" description="Alpha-L-rhamnosidase six-hairpin glycosidase" evidence="6">
    <location>
        <begin position="421"/>
        <end position="765"/>
    </location>
</feature>
<name>A0A290Z3U7_9PSEU</name>
<evidence type="ECO:0000313" key="9">
    <source>
        <dbReference type="Proteomes" id="UP000218505"/>
    </source>
</evidence>
<dbReference type="EC" id="3.2.1.40" evidence="2"/>
<protein>
    <recommendedName>
        <fullName evidence="2">alpha-L-rhamnosidase</fullName>
        <ecNumber evidence="2">3.2.1.40</ecNumber>
    </recommendedName>
</protein>
<sequence length="859" mass="93075">MPHVPHVRSTAQWHVPFPSAPVVEHHRAPLGIGEPEPRLSWTTAAEAGWVQRAYEVEVGGEPTGWVESDGSVLVPWPAEPLGSRDRRELRVRVRGDGGTSSPWSAPSFVEAGLLRPSDWVARMVSPVAGRRPPLLRREFAVRAPIARARLYTTAQGVHEVLLNGSRVGDEVLAPGWTSYRRRLRYRTHDVTGLLRHGRNALGVALADGWYRGRLGFSGRRAVYGDRLAALVQLEVVGEDGSRQVVGTDERWRAGTGGLVSAGLYDGEHFDARRHPSGWSEPGFDDSGWGAVEVVERDLATLVAPTGPPVRRTELLRPVAVTALGRGRHLLDFGQNLVGRLRLRVDEGAAREVVVRHAEVLEDGELCTRTLRGARATDRYAPGAGTAVWEPSFTYHGFRYAEVTGLPGAPDVVAAVCGTDLRRTGWFRCSDPDLERLHENVVWSARGNWVDVPADCPQRDERLGWTGDVQVFAPAAAFLHDCAGTLVSWLADLAADQAEDGTVPLVVPSVPLGAGVGDGPVALWGDAAVLVPWVLWERYGDLGVLRSSYPSARAWVGRVERALDEDGVWRRGFQFGDWLDPAAPPDRPHEARTAPAVVATAYAARSARVLARVADLVGAPGDAVRLRALARRVAAGFARAFPDQGGTQTGLALALRFGLVPARERARVARRLAGLVRAEGHRVGTGFAGTPVVLDALADNGYLDDAYLLLTQRECPSWLYAVERGATTVWERWDALLPDGRVNPAEMTSFNHFALGSVADWMHRAVAGLAPGAPGYRVIRVAPRFGGGLVSAEAEHLTPYGRARVAWRRSGERAVVDVVAPTGTRAVLDLPGAAPQEVGPGRHRFTVPCRAVRADVVHVW</sequence>
<feature type="domain" description="Alpha-L-rhamnosidase concanavalin-like" evidence="4">
    <location>
        <begin position="323"/>
        <end position="409"/>
    </location>
</feature>
<dbReference type="InterPro" id="IPR013737">
    <property type="entry name" value="Bac_rhamnosid_N"/>
</dbReference>
<dbReference type="Proteomes" id="UP000218505">
    <property type="component" value="Chromosome"/>
</dbReference>
<evidence type="ECO:0000256" key="2">
    <source>
        <dbReference type="ARBA" id="ARBA00012652"/>
    </source>
</evidence>
<dbReference type="EMBL" id="CP023445">
    <property type="protein sequence ID" value="ATE53662.1"/>
    <property type="molecule type" value="Genomic_DNA"/>
</dbReference>
<dbReference type="KEGG" id="apre:CNX65_10470"/>
<dbReference type="InterPro" id="IPR012341">
    <property type="entry name" value="6hp_glycosidase-like_sf"/>
</dbReference>
<dbReference type="Pfam" id="PF17390">
    <property type="entry name" value="Bac_rhamnosid_C"/>
    <property type="match status" value="1"/>
</dbReference>
<dbReference type="PANTHER" id="PTHR33307:SF6">
    <property type="entry name" value="ALPHA-RHAMNOSIDASE (EUROFUNG)-RELATED"/>
    <property type="match status" value="1"/>
</dbReference>
<dbReference type="GO" id="GO:0030596">
    <property type="term" value="F:alpha-L-rhamnosidase activity"/>
    <property type="evidence" value="ECO:0007669"/>
    <property type="project" value="UniProtKB-EC"/>
</dbReference>
<dbReference type="InterPro" id="IPR008928">
    <property type="entry name" value="6-hairpin_glycosidase_sf"/>
</dbReference>
<comment type="catalytic activity">
    <reaction evidence="1">
        <text>Hydrolysis of terminal non-reducing alpha-L-rhamnose residues in alpha-L-rhamnosides.</text>
        <dbReference type="EC" id="3.2.1.40"/>
    </reaction>
</comment>